<name>A0AAV4WGA3_9ARAC</name>
<gene>
    <name evidence="2" type="ORF">CDAR_417491</name>
</gene>
<evidence type="ECO:0000256" key="1">
    <source>
        <dbReference type="SAM" id="MobiDB-lite"/>
    </source>
</evidence>
<dbReference type="EMBL" id="BPLQ01014573">
    <property type="protein sequence ID" value="GIY81065.1"/>
    <property type="molecule type" value="Genomic_DNA"/>
</dbReference>
<dbReference type="AlphaFoldDB" id="A0AAV4WGA3"/>
<organism evidence="2 3">
    <name type="scientific">Caerostris darwini</name>
    <dbReference type="NCBI Taxonomy" id="1538125"/>
    <lineage>
        <taxon>Eukaryota</taxon>
        <taxon>Metazoa</taxon>
        <taxon>Ecdysozoa</taxon>
        <taxon>Arthropoda</taxon>
        <taxon>Chelicerata</taxon>
        <taxon>Arachnida</taxon>
        <taxon>Araneae</taxon>
        <taxon>Araneomorphae</taxon>
        <taxon>Entelegynae</taxon>
        <taxon>Araneoidea</taxon>
        <taxon>Araneidae</taxon>
        <taxon>Caerostris</taxon>
    </lineage>
</organism>
<feature type="non-terminal residue" evidence="2">
    <location>
        <position position="1"/>
    </location>
</feature>
<proteinExistence type="predicted"/>
<sequence>VNPNFHTRHRKQAKIKPSPKPNSIESAKLFRSG</sequence>
<feature type="compositionally biased region" description="Basic residues" evidence="1">
    <location>
        <begin position="1"/>
        <end position="14"/>
    </location>
</feature>
<accession>A0AAV4WGA3</accession>
<protein>
    <submittedName>
        <fullName evidence="2">Uncharacterized protein</fullName>
    </submittedName>
</protein>
<evidence type="ECO:0000313" key="2">
    <source>
        <dbReference type="EMBL" id="GIY81065.1"/>
    </source>
</evidence>
<keyword evidence="3" id="KW-1185">Reference proteome</keyword>
<feature type="region of interest" description="Disordered" evidence="1">
    <location>
        <begin position="1"/>
        <end position="33"/>
    </location>
</feature>
<reference evidence="2 3" key="1">
    <citation type="submission" date="2021-06" db="EMBL/GenBank/DDBJ databases">
        <title>Caerostris darwini draft genome.</title>
        <authorList>
            <person name="Kono N."/>
            <person name="Arakawa K."/>
        </authorList>
    </citation>
    <scope>NUCLEOTIDE SEQUENCE [LARGE SCALE GENOMIC DNA]</scope>
</reference>
<evidence type="ECO:0000313" key="3">
    <source>
        <dbReference type="Proteomes" id="UP001054837"/>
    </source>
</evidence>
<dbReference type="Proteomes" id="UP001054837">
    <property type="component" value="Unassembled WGS sequence"/>
</dbReference>
<comment type="caution">
    <text evidence="2">The sequence shown here is derived from an EMBL/GenBank/DDBJ whole genome shotgun (WGS) entry which is preliminary data.</text>
</comment>